<reference evidence="6" key="1">
    <citation type="submission" date="2018-05" db="EMBL/GenBank/DDBJ databases">
        <authorList>
            <person name="Lanie J.A."/>
            <person name="Ng W.-L."/>
            <person name="Kazmierczak K.M."/>
            <person name="Andrzejewski T.M."/>
            <person name="Davidsen T.M."/>
            <person name="Wayne K.J."/>
            <person name="Tettelin H."/>
            <person name="Glass J.I."/>
            <person name="Rusch D."/>
            <person name="Podicherti R."/>
            <person name="Tsui H.-C.T."/>
            <person name="Winkler M.E."/>
        </authorList>
    </citation>
    <scope>NUCLEOTIDE SEQUENCE</scope>
</reference>
<dbReference type="SUPFAM" id="SSF48452">
    <property type="entry name" value="TPR-like"/>
    <property type="match status" value="1"/>
</dbReference>
<dbReference type="PRINTS" id="PR00421">
    <property type="entry name" value="THIOREDOXIN"/>
</dbReference>
<dbReference type="Gene3D" id="3.40.30.10">
    <property type="entry name" value="Glutaredoxin"/>
    <property type="match status" value="1"/>
</dbReference>
<dbReference type="InterPro" id="IPR011990">
    <property type="entry name" value="TPR-like_helical_dom_sf"/>
</dbReference>
<dbReference type="PROSITE" id="PS51352">
    <property type="entry name" value="THIOREDOXIN_2"/>
    <property type="match status" value="1"/>
</dbReference>
<organism evidence="6">
    <name type="scientific">marine metagenome</name>
    <dbReference type="NCBI Taxonomy" id="408172"/>
    <lineage>
        <taxon>unclassified sequences</taxon>
        <taxon>metagenomes</taxon>
        <taxon>ecological metagenomes</taxon>
    </lineage>
</organism>
<dbReference type="Pfam" id="PF14561">
    <property type="entry name" value="TPR_20"/>
    <property type="match status" value="1"/>
</dbReference>
<dbReference type="GO" id="GO:0006950">
    <property type="term" value="P:response to stress"/>
    <property type="evidence" value="ECO:0007669"/>
    <property type="project" value="UniProtKB-ARBA"/>
</dbReference>
<dbReference type="Gene3D" id="1.25.40.10">
    <property type="entry name" value="Tetratricopeptide repeat domain"/>
    <property type="match status" value="2"/>
</dbReference>
<dbReference type="AlphaFoldDB" id="A0A382A8L0"/>
<evidence type="ECO:0000313" key="6">
    <source>
        <dbReference type="EMBL" id="SVA97875.1"/>
    </source>
</evidence>
<keyword evidence="2" id="KW-0249">Electron transport</keyword>
<dbReference type="Pfam" id="PF14559">
    <property type="entry name" value="TPR_19"/>
    <property type="match status" value="1"/>
</dbReference>
<keyword evidence="4" id="KW-0676">Redox-active center</keyword>
<dbReference type="InterPro" id="IPR017937">
    <property type="entry name" value="Thioredoxin_CS"/>
</dbReference>
<dbReference type="EMBL" id="UINC01024379">
    <property type="protein sequence ID" value="SVA97875.1"/>
    <property type="molecule type" value="Genomic_DNA"/>
</dbReference>
<proteinExistence type="predicted"/>
<dbReference type="GO" id="GO:0045454">
    <property type="term" value="P:cell redox homeostasis"/>
    <property type="evidence" value="ECO:0007669"/>
    <property type="project" value="TreeGrafter"/>
</dbReference>
<dbReference type="NCBIfam" id="TIGR01068">
    <property type="entry name" value="thioredoxin"/>
    <property type="match status" value="1"/>
</dbReference>
<feature type="domain" description="Thioredoxin" evidence="5">
    <location>
        <begin position="1"/>
        <end position="131"/>
    </location>
</feature>
<dbReference type="GO" id="GO:0005829">
    <property type="term" value="C:cytosol"/>
    <property type="evidence" value="ECO:0007669"/>
    <property type="project" value="TreeGrafter"/>
</dbReference>
<sequence>MVTIFNTETPDAGAGNGSIPVGDIIKDSDTNNFSTDVIDQSTKIPVVVDFWAPWCGPCKQLSPTLDKLAREYGGKIQLVKINVDENQELATQMRVQSIPMVVAFKDGQPVDGFAGALPESQLRQFFEKLTGSEGSPIEQALEKASMMIANGDTQNAAEIYSQILAQDPKNAASHAGVAKCLIEAEGIEKAQAYLKGLDADILNKEEVKSVLAAIDLEHASTDTEETDSLRQKLATNPDDPQLRYDLAIAFYGDGCSEEAINILVELVKTHKTWNEEAARAQLLKIFEALGHSDPITIEGRRKLSVVIFS</sequence>
<keyword evidence="1" id="KW-0813">Transport</keyword>
<dbReference type="Pfam" id="PF00085">
    <property type="entry name" value="Thioredoxin"/>
    <property type="match status" value="1"/>
</dbReference>
<keyword evidence="3" id="KW-1015">Disulfide bond</keyword>
<dbReference type="InterPro" id="IPR013766">
    <property type="entry name" value="Thioredoxin_domain"/>
</dbReference>
<gene>
    <name evidence="6" type="ORF">METZ01_LOCUS150729</name>
</gene>
<evidence type="ECO:0000256" key="2">
    <source>
        <dbReference type="ARBA" id="ARBA00022982"/>
    </source>
</evidence>
<dbReference type="SUPFAM" id="SSF52833">
    <property type="entry name" value="Thioredoxin-like"/>
    <property type="match status" value="1"/>
</dbReference>
<evidence type="ECO:0000256" key="3">
    <source>
        <dbReference type="ARBA" id="ARBA00023157"/>
    </source>
</evidence>
<dbReference type="CDD" id="cd02956">
    <property type="entry name" value="ybbN"/>
    <property type="match status" value="1"/>
</dbReference>
<dbReference type="PANTHER" id="PTHR45663">
    <property type="entry name" value="GEO12009P1"/>
    <property type="match status" value="1"/>
</dbReference>
<accession>A0A382A8L0</accession>
<evidence type="ECO:0000259" key="5">
    <source>
        <dbReference type="PROSITE" id="PS51352"/>
    </source>
</evidence>
<dbReference type="FunFam" id="3.40.30.10:FF:000001">
    <property type="entry name" value="Thioredoxin"/>
    <property type="match status" value="1"/>
</dbReference>
<dbReference type="InterPro" id="IPR005746">
    <property type="entry name" value="Thioredoxin"/>
</dbReference>
<dbReference type="GO" id="GO:0015035">
    <property type="term" value="F:protein-disulfide reductase activity"/>
    <property type="evidence" value="ECO:0007669"/>
    <property type="project" value="InterPro"/>
</dbReference>
<name>A0A382A8L0_9ZZZZ</name>
<dbReference type="InterPro" id="IPR036249">
    <property type="entry name" value="Thioredoxin-like_sf"/>
</dbReference>
<evidence type="ECO:0000256" key="1">
    <source>
        <dbReference type="ARBA" id="ARBA00022448"/>
    </source>
</evidence>
<dbReference type="PROSITE" id="PS00194">
    <property type="entry name" value="THIOREDOXIN_1"/>
    <property type="match status" value="1"/>
</dbReference>
<dbReference type="PANTHER" id="PTHR45663:SF11">
    <property type="entry name" value="GEO12009P1"/>
    <property type="match status" value="1"/>
</dbReference>
<protein>
    <recommendedName>
        <fullName evidence="5">Thioredoxin domain-containing protein</fullName>
    </recommendedName>
</protein>
<evidence type="ECO:0000256" key="4">
    <source>
        <dbReference type="ARBA" id="ARBA00023284"/>
    </source>
</evidence>